<evidence type="ECO:0000313" key="2">
    <source>
        <dbReference type="EMBL" id="CBY23318.1"/>
    </source>
</evidence>
<proteinExistence type="predicted"/>
<keyword evidence="3" id="KW-1185">Reference proteome</keyword>
<accession>E4X0L9</accession>
<organism evidence="2">
    <name type="scientific">Oikopleura dioica</name>
    <name type="common">Tunicate</name>
    <dbReference type="NCBI Taxonomy" id="34765"/>
    <lineage>
        <taxon>Eukaryota</taxon>
        <taxon>Metazoa</taxon>
        <taxon>Chordata</taxon>
        <taxon>Tunicata</taxon>
        <taxon>Appendicularia</taxon>
        <taxon>Copelata</taxon>
        <taxon>Oikopleuridae</taxon>
        <taxon>Oikopleura</taxon>
    </lineage>
</organism>
<feature type="repeat" description="ANK" evidence="1">
    <location>
        <begin position="21"/>
        <end position="54"/>
    </location>
</feature>
<keyword evidence="1" id="KW-0040">ANK repeat</keyword>
<reference evidence="2" key="1">
    <citation type="journal article" date="2010" name="Science">
        <title>Plasticity of animal genome architecture unmasked by rapid evolution of a pelagic tunicate.</title>
        <authorList>
            <person name="Denoeud F."/>
            <person name="Henriet S."/>
            <person name="Mungpakdee S."/>
            <person name="Aury J.M."/>
            <person name="Da Silva C."/>
            <person name="Brinkmann H."/>
            <person name="Mikhaleva J."/>
            <person name="Olsen L.C."/>
            <person name="Jubin C."/>
            <person name="Canestro C."/>
            <person name="Bouquet J.M."/>
            <person name="Danks G."/>
            <person name="Poulain J."/>
            <person name="Campsteijn C."/>
            <person name="Adamski M."/>
            <person name="Cross I."/>
            <person name="Yadetie F."/>
            <person name="Muffato M."/>
            <person name="Louis A."/>
            <person name="Butcher S."/>
            <person name="Tsagkogeorga G."/>
            <person name="Konrad A."/>
            <person name="Singh S."/>
            <person name="Jensen M.F."/>
            <person name="Cong E.H."/>
            <person name="Eikeseth-Otteraa H."/>
            <person name="Noel B."/>
            <person name="Anthouard V."/>
            <person name="Porcel B.M."/>
            <person name="Kachouri-Lafond R."/>
            <person name="Nishino A."/>
            <person name="Ugolini M."/>
            <person name="Chourrout P."/>
            <person name="Nishida H."/>
            <person name="Aasland R."/>
            <person name="Huzurbazar S."/>
            <person name="Westhof E."/>
            <person name="Delsuc F."/>
            <person name="Lehrach H."/>
            <person name="Reinhardt R."/>
            <person name="Weissenbach J."/>
            <person name="Roy S.W."/>
            <person name="Artiguenave F."/>
            <person name="Postlethwait J.H."/>
            <person name="Manak J.R."/>
            <person name="Thompson E.M."/>
            <person name="Jaillon O."/>
            <person name="Du Pasquier L."/>
            <person name="Boudinot P."/>
            <person name="Liberles D.A."/>
            <person name="Volff J.N."/>
            <person name="Philippe H."/>
            <person name="Lenhard B."/>
            <person name="Roest Crollius H."/>
            <person name="Wincker P."/>
            <person name="Chourrout D."/>
        </authorList>
    </citation>
    <scope>NUCLEOTIDE SEQUENCE [LARGE SCALE GENOMIC DNA]</scope>
</reference>
<dbReference type="PROSITE" id="PS50088">
    <property type="entry name" value="ANK_REPEAT"/>
    <property type="match status" value="1"/>
</dbReference>
<sequence length="171" mass="19285">MHETIKLLRDHGARLDIADPFGNVPIHLACTRGNPLLALTILKEFGAKVSNTSNKNNANALHFLFCSFSECRDFEDIFGALEYLQRHGVDENQADQGGQTPKKYALKKFGKRNEMLWKVSAALSQTDSTAELRDRARTRKFSASEITAKKFGARRRNSIADISRKTEFCLH</sequence>
<name>E4X0L9_OIKDI</name>
<dbReference type="InterPro" id="IPR002110">
    <property type="entry name" value="Ankyrin_rpt"/>
</dbReference>
<dbReference type="AlphaFoldDB" id="E4X0L9"/>
<dbReference type="InterPro" id="IPR036770">
    <property type="entry name" value="Ankyrin_rpt-contain_sf"/>
</dbReference>
<evidence type="ECO:0000313" key="3">
    <source>
        <dbReference type="Proteomes" id="UP000001307"/>
    </source>
</evidence>
<protein>
    <submittedName>
        <fullName evidence="2">Uncharacterized protein</fullName>
    </submittedName>
</protein>
<gene>
    <name evidence="2" type="ORF">GSOID_T00015256001</name>
</gene>
<dbReference type="SUPFAM" id="SSF48403">
    <property type="entry name" value="Ankyrin repeat"/>
    <property type="match status" value="1"/>
</dbReference>
<dbReference type="InParanoid" id="E4X0L9"/>
<dbReference type="OrthoDB" id="163438at2759"/>
<dbReference type="Proteomes" id="UP000001307">
    <property type="component" value="Unassembled WGS sequence"/>
</dbReference>
<dbReference type="EMBL" id="FN653020">
    <property type="protein sequence ID" value="CBY23318.1"/>
    <property type="molecule type" value="Genomic_DNA"/>
</dbReference>
<dbReference type="Gene3D" id="1.25.40.20">
    <property type="entry name" value="Ankyrin repeat-containing domain"/>
    <property type="match status" value="1"/>
</dbReference>
<evidence type="ECO:0000256" key="1">
    <source>
        <dbReference type="PROSITE-ProRule" id="PRU00023"/>
    </source>
</evidence>